<proteinExistence type="predicted"/>
<evidence type="ECO:0000313" key="2">
    <source>
        <dbReference type="Proteomes" id="UP000325579"/>
    </source>
</evidence>
<dbReference type="AlphaFoldDB" id="A0A5N7DSE9"/>
<sequence length="126" mass="14487">MQSHTARLSAYDNRAQTLLHELFYLDLAPDFPKPNPRVVDLVVNINLGSKKIRTDASGPCITIVLARWQHGGNRGSVRYWVQRNSGNLAYYALAKYVMFLAYPLWHKNSPGPHFRDQTWVYSPRSL</sequence>
<dbReference type="EMBL" id="ML736740">
    <property type="protein sequence ID" value="KAE8409215.1"/>
    <property type="molecule type" value="Genomic_DNA"/>
</dbReference>
<accession>A0A5N7DSE9</accession>
<accession>A0A5N6IDL3</accession>
<keyword evidence="2" id="KW-1185">Reference proteome</keyword>
<reference evidence="1 2" key="1">
    <citation type="submission" date="2019-04" db="EMBL/GenBank/DDBJ databases">
        <authorList>
            <consortium name="DOE Joint Genome Institute"/>
            <person name="Mondo S."/>
            <person name="Kjaerbolling I."/>
            <person name="Vesth T."/>
            <person name="Frisvad J.C."/>
            <person name="Nybo J.L."/>
            <person name="Theobald S."/>
            <person name="Kildgaard S."/>
            <person name="Isbrandt T."/>
            <person name="Kuo A."/>
            <person name="Sato A."/>
            <person name="Lyhne E.K."/>
            <person name="Kogle M.E."/>
            <person name="Wiebenga A."/>
            <person name="Kun R.S."/>
            <person name="Lubbers R.J."/>
            <person name="Makela M.R."/>
            <person name="Barry K."/>
            <person name="Chovatia M."/>
            <person name="Clum A."/>
            <person name="Daum C."/>
            <person name="Haridas S."/>
            <person name="He G."/>
            <person name="LaButti K."/>
            <person name="Lipzen A."/>
            <person name="Riley R."/>
            <person name="Salamov A."/>
            <person name="Simmons B.A."/>
            <person name="Magnuson J.K."/>
            <person name="Henrissat B."/>
            <person name="Mortensen U.H."/>
            <person name="Larsen T.O."/>
            <person name="Devries R.P."/>
            <person name="Grigoriev I.V."/>
            <person name="Machida M."/>
            <person name="Baker S.E."/>
            <person name="Andersen M.R."/>
            <person name="Cantor M.N."/>
            <person name="Hua S.X."/>
        </authorList>
    </citation>
    <scope>NUCLEOTIDE SEQUENCE [LARGE SCALE GENOMIC DNA]</scope>
    <source>
        <strain evidence="1 2">CBS 119388</strain>
    </source>
</reference>
<name>A0A5N7DSE9_9EURO</name>
<dbReference type="OrthoDB" id="4486469at2759"/>
<organism evidence="1 2">
    <name type="scientific">Aspergillus pseudonomiae</name>
    <dbReference type="NCBI Taxonomy" id="1506151"/>
    <lineage>
        <taxon>Eukaryota</taxon>
        <taxon>Fungi</taxon>
        <taxon>Dikarya</taxon>
        <taxon>Ascomycota</taxon>
        <taxon>Pezizomycotina</taxon>
        <taxon>Eurotiomycetes</taxon>
        <taxon>Eurotiomycetidae</taxon>
        <taxon>Eurotiales</taxon>
        <taxon>Aspergillaceae</taxon>
        <taxon>Aspergillus</taxon>
        <taxon>Aspergillus subgen. Circumdati</taxon>
    </lineage>
</organism>
<dbReference type="GeneID" id="43663045"/>
<protein>
    <submittedName>
        <fullName evidence="1">Uncharacterized protein</fullName>
    </submittedName>
</protein>
<gene>
    <name evidence="1" type="ORF">BDV37DRAFT_109738</name>
</gene>
<dbReference type="RefSeq" id="XP_031946534.1">
    <property type="nucleotide sequence ID" value="XM_032078354.1"/>
</dbReference>
<evidence type="ECO:0000313" key="1">
    <source>
        <dbReference type="EMBL" id="KAE8409215.1"/>
    </source>
</evidence>
<dbReference type="Proteomes" id="UP000325579">
    <property type="component" value="Unassembled WGS sequence"/>
</dbReference>